<dbReference type="SUPFAM" id="SSF56672">
    <property type="entry name" value="DNA/RNA polymerases"/>
    <property type="match status" value="1"/>
</dbReference>
<dbReference type="AlphaFoldDB" id="A0A2G9TQS3"/>
<feature type="domain" description="Reverse transcriptase" evidence="1">
    <location>
        <begin position="1"/>
        <end position="159"/>
    </location>
</feature>
<evidence type="ECO:0000313" key="2">
    <source>
        <dbReference type="EMBL" id="PIO60295.1"/>
    </source>
</evidence>
<dbReference type="InterPro" id="IPR043502">
    <property type="entry name" value="DNA/RNA_pol_sf"/>
</dbReference>
<evidence type="ECO:0000259" key="1">
    <source>
        <dbReference type="PROSITE" id="PS50878"/>
    </source>
</evidence>
<dbReference type="PROSITE" id="PS50878">
    <property type="entry name" value="RT_POL"/>
    <property type="match status" value="1"/>
</dbReference>
<dbReference type="OrthoDB" id="410104at2759"/>
<dbReference type="PANTHER" id="PTHR47027:SF20">
    <property type="entry name" value="REVERSE TRANSCRIPTASE-LIKE PROTEIN WITH RNA-DIRECTED DNA POLYMERASE DOMAIN"/>
    <property type="match status" value="1"/>
</dbReference>
<gene>
    <name evidence="2" type="ORF">TELCIR_18212</name>
</gene>
<dbReference type="Pfam" id="PF00078">
    <property type="entry name" value="RVT_1"/>
    <property type="match status" value="1"/>
</dbReference>
<reference evidence="2 3" key="1">
    <citation type="submission" date="2015-09" db="EMBL/GenBank/DDBJ databases">
        <title>Draft genome of the parasitic nematode Teladorsagia circumcincta isolate WARC Sus (inbred).</title>
        <authorList>
            <person name="Mitreva M."/>
        </authorList>
    </citation>
    <scope>NUCLEOTIDE SEQUENCE [LARGE SCALE GENOMIC DNA]</scope>
    <source>
        <strain evidence="2 3">S</strain>
    </source>
</reference>
<dbReference type="Proteomes" id="UP000230423">
    <property type="component" value="Unassembled WGS sequence"/>
</dbReference>
<dbReference type="InterPro" id="IPR000477">
    <property type="entry name" value="RT_dom"/>
</dbReference>
<dbReference type="PANTHER" id="PTHR47027">
    <property type="entry name" value="REVERSE TRANSCRIPTASE DOMAIN-CONTAINING PROTEIN"/>
    <property type="match status" value="1"/>
</dbReference>
<accession>A0A2G9TQS3</accession>
<sequence length="162" mass="18203">MTFVDYKEAFDSVEAARNGRRWKIKAWKSRTWMCCASAKWTARRDVVVTVEKGVRQGDPVSPNLFAACLESVIRRCDWSGLGINIGVRLNHLGFADDIVLNTESPEHAPEMLNLLDERGSLCGLVINPFETRVMRNPFSTRVPLLLEGSPTADFEEYVLLGS</sequence>
<protein>
    <recommendedName>
        <fullName evidence="1">Reverse transcriptase domain-containing protein</fullName>
    </recommendedName>
</protein>
<evidence type="ECO:0000313" key="3">
    <source>
        <dbReference type="Proteomes" id="UP000230423"/>
    </source>
</evidence>
<keyword evidence="3" id="KW-1185">Reference proteome</keyword>
<proteinExistence type="predicted"/>
<organism evidence="2 3">
    <name type="scientific">Teladorsagia circumcincta</name>
    <name type="common">Brown stomach worm</name>
    <name type="synonym">Ostertagia circumcincta</name>
    <dbReference type="NCBI Taxonomy" id="45464"/>
    <lineage>
        <taxon>Eukaryota</taxon>
        <taxon>Metazoa</taxon>
        <taxon>Ecdysozoa</taxon>
        <taxon>Nematoda</taxon>
        <taxon>Chromadorea</taxon>
        <taxon>Rhabditida</taxon>
        <taxon>Rhabditina</taxon>
        <taxon>Rhabditomorpha</taxon>
        <taxon>Strongyloidea</taxon>
        <taxon>Trichostrongylidae</taxon>
        <taxon>Teladorsagia</taxon>
    </lineage>
</organism>
<dbReference type="EMBL" id="KZ355761">
    <property type="protein sequence ID" value="PIO60295.1"/>
    <property type="molecule type" value="Genomic_DNA"/>
</dbReference>
<name>A0A2G9TQS3_TELCI</name>